<comment type="similarity">
    <text evidence="2">Belongs to the UPF0053 family.</text>
</comment>
<gene>
    <name evidence="14" type="ORF">QP116_09100</name>
</gene>
<dbReference type="SMART" id="SM01091">
    <property type="entry name" value="CorC_HlyC"/>
    <property type="match status" value="1"/>
</dbReference>
<dbReference type="SUPFAM" id="SSF54631">
    <property type="entry name" value="CBS-domain pair"/>
    <property type="match status" value="1"/>
</dbReference>
<evidence type="ECO:0000259" key="13">
    <source>
        <dbReference type="PROSITE" id="PS51371"/>
    </source>
</evidence>
<feature type="transmembrane region" description="Helical" evidence="11">
    <location>
        <begin position="121"/>
        <end position="144"/>
    </location>
</feature>
<evidence type="ECO:0000256" key="7">
    <source>
        <dbReference type="ARBA" id="ARBA00023122"/>
    </source>
</evidence>
<protein>
    <submittedName>
        <fullName evidence="14">Hemolysin family protein</fullName>
    </submittedName>
</protein>
<dbReference type="Pfam" id="PF03471">
    <property type="entry name" value="CorC_HlyC"/>
    <property type="match status" value="1"/>
</dbReference>
<dbReference type="SMART" id="SM00116">
    <property type="entry name" value="CBS"/>
    <property type="match status" value="2"/>
</dbReference>
<dbReference type="PANTHER" id="PTHR22777:SF32">
    <property type="entry name" value="UPF0053 INNER MEMBRANE PROTEIN YFJD"/>
    <property type="match status" value="1"/>
</dbReference>
<keyword evidence="7 9" id="KW-0129">CBS domain</keyword>
<sequence>MTSVLLFCAASLFFALAWLLSTAEAAFLALSRQAAEELTDHPRRNLLRKILAKPTQHTYAIRFWRVWTESLAGIALACAFFYVFPHPLAAAGLAALVTAVLSILVVGFASRQYGQRHAEKTVLFTAWIVRFVTWLLGPVSSWLVSMATPKGARPGATFFTEEHFRDMLERASETHQIDDAEAELIHSVFELDDTLVRSLMVPRTDMVTISADSSAEDAIRLFMRSGCSRVPVIGEDNDDVRGVVHLKDVIGNLYSDELNATNVLEVARRARFVPDSKHVNELLQEFQRESTHFAIVVDEYGGTAGLITLEDLLEELVGDIDDEYDTDTPDYTQLEDGGYEVDAGFQIEHLGELFDRELRDEDVDTVAGLISKLIGKVPIVGSVAEIDGLRLEVMTLEGRRNRPGKIRVTEVEPRVSSGFDPEDSADEFVDDFGGDDGESTMQRYERLRTERPDEHGAGEGNKASRGTLDSKELGSEVLDSEDGSVRKAPRTSTNRESERH</sequence>
<keyword evidence="6 11" id="KW-1133">Transmembrane helix</keyword>
<evidence type="ECO:0000256" key="8">
    <source>
        <dbReference type="ARBA" id="ARBA00023136"/>
    </source>
</evidence>
<dbReference type="InterPro" id="IPR044751">
    <property type="entry name" value="Ion_transp-like_CBS"/>
</dbReference>
<feature type="domain" description="CBS" evidence="13">
    <location>
        <begin position="266"/>
        <end position="323"/>
    </location>
</feature>
<feature type="chain" id="PRO_5042871885" evidence="12">
    <location>
        <begin position="26"/>
        <end position="500"/>
    </location>
</feature>
<feature type="transmembrane region" description="Helical" evidence="11">
    <location>
        <begin position="89"/>
        <end position="109"/>
    </location>
</feature>
<keyword evidence="3" id="KW-1003">Cell membrane</keyword>
<dbReference type="InterPro" id="IPR016169">
    <property type="entry name" value="FAD-bd_PCMH_sub2"/>
</dbReference>
<feature type="signal peptide" evidence="12">
    <location>
        <begin position="1"/>
        <end position="25"/>
    </location>
</feature>
<dbReference type="AlphaFoldDB" id="A0AAP4C8J2"/>
<organism evidence="14 15">
    <name type="scientific">Pseudoglutamicibacter cumminsii</name>
    <dbReference type="NCBI Taxonomy" id="156979"/>
    <lineage>
        <taxon>Bacteria</taxon>
        <taxon>Bacillati</taxon>
        <taxon>Actinomycetota</taxon>
        <taxon>Actinomycetes</taxon>
        <taxon>Micrococcales</taxon>
        <taxon>Micrococcaceae</taxon>
        <taxon>Pseudoglutamicibacter</taxon>
    </lineage>
</organism>
<evidence type="ECO:0000256" key="11">
    <source>
        <dbReference type="SAM" id="Phobius"/>
    </source>
</evidence>
<dbReference type="PANTHER" id="PTHR22777">
    <property type="entry name" value="HEMOLYSIN-RELATED"/>
    <property type="match status" value="1"/>
</dbReference>
<feature type="compositionally biased region" description="Acidic residues" evidence="10">
    <location>
        <begin position="420"/>
        <end position="438"/>
    </location>
</feature>
<dbReference type="Pfam" id="PF01595">
    <property type="entry name" value="CNNM"/>
    <property type="match status" value="1"/>
</dbReference>
<evidence type="ECO:0000256" key="9">
    <source>
        <dbReference type="PROSITE-ProRule" id="PRU00703"/>
    </source>
</evidence>
<dbReference type="RefSeq" id="WP_285333534.1">
    <property type="nucleotide sequence ID" value="NZ_JASODW010000015.1"/>
</dbReference>
<keyword evidence="12" id="KW-0732">Signal</keyword>
<dbReference type="FunFam" id="3.10.580.10:FF:000002">
    <property type="entry name" value="Magnesium/cobalt efflux protein CorC"/>
    <property type="match status" value="1"/>
</dbReference>
<dbReference type="Pfam" id="PF00571">
    <property type="entry name" value="CBS"/>
    <property type="match status" value="2"/>
</dbReference>
<reference evidence="14" key="1">
    <citation type="submission" date="2023-05" db="EMBL/GenBank/DDBJ databases">
        <title>Cataloging the Phylogenetic Diversity of Human Bladder Bacteria.</title>
        <authorList>
            <person name="Du J."/>
        </authorList>
    </citation>
    <scope>NUCLEOTIDE SEQUENCE</scope>
    <source>
        <strain evidence="14">UMB9978</strain>
    </source>
</reference>
<dbReference type="EMBL" id="JASODW010000015">
    <property type="protein sequence ID" value="MDK6275882.1"/>
    <property type="molecule type" value="Genomic_DNA"/>
</dbReference>
<keyword evidence="4 11" id="KW-0812">Transmembrane</keyword>
<feature type="domain" description="CBS" evidence="13">
    <location>
        <begin position="200"/>
        <end position="261"/>
    </location>
</feature>
<evidence type="ECO:0000256" key="3">
    <source>
        <dbReference type="ARBA" id="ARBA00022475"/>
    </source>
</evidence>
<comment type="subcellular location">
    <subcellularLocation>
        <location evidence="1">Cell membrane</location>
        <topology evidence="1">Multi-pass membrane protein</topology>
    </subcellularLocation>
</comment>
<evidence type="ECO:0000256" key="4">
    <source>
        <dbReference type="ARBA" id="ARBA00022692"/>
    </source>
</evidence>
<dbReference type="Gene3D" id="3.30.465.10">
    <property type="match status" value="1"/>
</dbReference>
<dbReference type="Proteomes" id="UP001240483">
    <property type="component" value="Unassembled WGS sequence"/>
</dbReference>
<dbReference type="GO" id="GO:0050660">
    <property type="term" value="F:flavin adenine dinucleotide binding"/>
    <property type="evidence" value="ECO:0007669"/>
    <property type="project" value="InterPro"/>
</dbReference>
<dbReference type="InterPro" id="IPR002550">
    <property type="entry name" value="CNNM"/>
</dbReference>
<evidence type="ECO:0000256" key="10">
    <source>
        <dbReference type="SAM" id="MobiDB-lite"/>
    </source>
</evidence>
<evidence type="ECO:0000256" key="1">
    <source>
        <dbReference type="ARBA" id="ARBA00004651"/>
    </source>
</evidence>
<dbReference type="InterPro" id="IPR036318">
    <property type="entry name" value="FAD-bd_PCMH-like_sf"/>
</dbReference>
<keyword evidence="8 11" id="KW-0472">Membrane</keyword>
<dbReference type="CDD" id="cd04590">
    <property type="entry name" value="CBS_pair_CorC_HlyC_assoc"/>
    <property type="match status" value="1"/>
</dbReference>
<dbReference type="InterPro" id="IPR046342">
    <property type="entry name" value="CBS_dom_sf"/>
</dbReference>
<dbReference type="GO" id="GO:0005886">
    <property type="term" value="C:plasma membrane"/>
    <property type="evidence" value="ECO:0007669"/>
    <property type="project" value="UniProtKB-SubCell"/>
</dbReference>
<evidence type="ECO:0000256" key="6">
    <source>
        <dbReference type="ARBA" id="ARBA00022989"/>
    </source>
</evidence>
<proteinExistence type="inferred from homology"/>
<dbReference type="InterPro" id="IPR005170">
    <property type="entry name" value="Transptr-assoc_dom"/>
</dbReference>
<feature type="compositionally biased region" description="Basic and acidic residues" evidence="10">
    <location>
        <begin position="443"/>
        <end position="457"/>
    </location>
</feature>
<dbReference type="PROSITE" id="PS51371">
    <property type="entry name" value="CBS"/>
    <property type="match status" value="2"/>
</dbReference>
<comment type="caution">
    <text evidence="14">The sequence shown here is derived from an EMBL/GenBank/DDBJ whole genome shotgun (WGS) entry which is preliminary data.</text>
</comment>
<evidence type="ECO:0000256" key="2">
    <source>
        <dbReference type="ARBA" id="ARBA00006337"/>
    </source>
</evidence>
<dbReference type="InterPro" id="IPR000644">
    <property type="entry name" value="CBS_dom"/>
</dbReference>
<keyword evidence="5" id="KW-0677">Repeat</keyword>
<dbReference type="Gene3D" id="3.10.580.10">
    <property type="entry name" value="CBS-domain"/>
    <property type="match status" value="1"/>
</dbReference>
<accession>A0AAP4C8J2</accession>
<evidence type="ECO:0000256" key="5">
    <source>
        <dbReference type="ARBA" id="ARBA00022737"/>
    </source>
</evidence>
<evidence type="ECO:0000313" key="15">
    <source>
        <dbReference type="Proteomes" id="UP001240483"/>
    </source>
</evidence>
<evidence type="ECO:0000313" key="14">
    <source>
        <dbReference type="EMBL" id="MDK6275882.1"/>
    </source>
</evidence>
<evidence type="ECO:0000256" key="12">
    <source>
        <dbReference type="SAM" id="SignalP"/>
    </source>
</evidence>
<feature type="region of interest" description="Disordered" evidence="10">
    <location>
        <begin position="407"/>
        <end position="500"/>
    </location>
</feature>
<name>A0AAP4C8J2_9MICC</name>
<dbReference type="SUPFAM" id="SSF56176">
    <property type="entry name" value="FAD-binding/transporter-associated domain-like"/>
    <property type="match status" value="1"/>
</dbReference>